<dbReference type="PROSITE" id="PS51257">
    <property type="entry name" value="PROKAR_LIPOPROTEIN"/>
    <property type="match status" value="1"/>
</dbReference>
<dbReference type="Pfam" id="PF01732">
    <property type="entry name" value="Mycop_pep_DUF31"/>
    <property type="match status" value="1"/>
</dbReference>
<feature type="signal peptide" evidence="2">
    <location>
        <begin position="1"/>
        <end position="25"/>
    </location>
</feature>
<dbReference type="Proteomes" id="UP000249646">
    <property type="component" value="Unassembled WGS sequence"/>
</dbReference>
<dbReference type="RefSeq" id="WP_111518044.1">
    <property type="nucleotide sequence ID" value="NZ_QKUB01000001.1"/>
</dbReference>
<dbReference type="EMBL" id="QKUB01000001">
    <property type="protein sequence ID" value="PZW01586.1"/>
    <property type="molecule type" value="Genomic_DNA"/>
</dbReference>
<dbReference type="OrthoDB" id="393864at2"/>
<feature type="chain" id="PRO_5016019581" evidence="2">
    <location>
        <begin position="26"/>
        <end position="839"/>
    </location>
</feature>
<evidence type="ECO:0000259" key="3">
    <source>
        <dbReference type="Pfam" id="PF01732"/>
    </source>
</evidence>
<name>A0A2W7I2C5_9BACT</name>
<evidence type="ECO:0000256" key="1">
    <source>
        <dbReference type="SAM" id="Coils"/>
    </source>
</evidence>
<dbReference type="NCBIfam" id="NF045842">
    <property type="entry name" value="MIP_near_MIB"/>
    <property type="match status" value="1"/>
</dbReference>
<gene>
    <name evidence="4" type="ORF">BCF89_101116</name>
</gene>
<accession>A0A2W7I2C5</accession>
<dbReference type="NCBIfam" id="NF045841">
    <property type="entry name" value="Ig_SerProt_MIP"/>
    <property type="match status" value="1"/>
</dbReference>
<organism evidence="4 5">
    <name type="scientific">Metamycoplasma auris</name>
    <dbReference type="NCBI Taxonomy" id="51363"/>
    <lineage>
        <taxon>Bacteria</taxon>
        <taxon>Bacillati</taxon>
        <taxon>Mycoplasmatota</taxon>
        <taxon>Mycoplasmoidales</taxon>
        <taxon>Metamycoplasmataceae</taxon>
        <taxon>Metamycoplasma</taxon>
    </lineage>
</organism>
<dbReference type="AlphaFoldDB" id="A0A2W7I2C5"/>
<reference evidence="4 5" key="1">
    <citation type="submission" date="2018-06" db="EMBL/GenBank/DDBJ databases">
        <title>Genomic Encyclopedia of Archaeal and Bacterial Type Strains, Phase II (KMG-II): from individual species to whole genera.</title>
        <authorList>
            <person name="Goeker M."/>
        </authorList>
    </citation>
    <scope>NUCLEOTIDE SEQUENCE [LARGE SCALE GENOMIC DNA]</scope>
    <source>
        <strain evidence="4 5">ATCC 51348</strain>
    </source>
</reference>
<keyword evidence="2" id="KW-0732">Signal</keyword>
<keyword evidence="1" id="KW-0175">Coiled coil</keyword>
<proteinExistence type="predicted"/>
<dbReference type="InterPro" id="IPR022382">
    <property type="entry name" value="Mycoplasma_peptidase_DUF31"/>
</dbReference>
<feature type="domain" description="DUF31" evidence="3">
    <location>
        <begin position="298"/>
        <end position="757"/>
    </location>
</feature>
<feature type="coiled-coil region" evidence="1">
    <location>
        <begin position="335"/>
        <end position="363"/>
    </location>
</feature>
<protein>
    <submittedName>
        <fullName evidence="4">Putative peptidase DUF31</fullName>
    </submittedName>
</protein>
<evidence type="ECO:0000313" key="4">
    <source>
        <dbReference type="EMBL" id="PZW01586.1"/>
    </source>
</evidence>
<sequence>MKKINNRKFLFPVFSIFLLSTPLVALSCKKNETNNLDGNLKWDPSYSDKEFDYDYRNLTSSNNIEDHFDLNIQNHPDSNIKNLSPEELKEKELYITITPKNKNLLNKIDFQISNVIIDHDELKDDEAIINVIFTIKNTKKQESFQYRLLGLKKSPNSLNNTRYLKSLGNNKDKIKIAKYINSDQNQRFKKDNDEYLSNIKEYLEKSLGIKDWSDWRKNVKASTNAINKFNQTAAKIGQDNYENLALKGFSLPSYNEKNEVEGIELYEGNELGKMPSWIDSLGKNDVYKTSGLARKIVNEKYLDIAKQTFSINLTRKNLFTKEITELTNSIEYWKKENKEQEFRNLINQKIEELRKNKEILASEWDARIKNNSDSSLTQGLLKKKNEELGQYDANINHYTNHTLQKEIEILEKKVTEFRALAAEDRYTLSENGTMWILDYQLNENGYPTKWYFGTNSHVAKALTKDLTSFAITKIDSNLKVGTNLNVSRLDDNITTFYFNNKDAIKKVFDGVDYLKDNPSKFLIPEQREKYKDYGAFTDFAVLEIDFTKINNFSALSNENLVDQKYLHLKDNNFAQNLAKEITNNYANNKDKQIKFVKNSYLKDYKKIDFPLKGKFNKDQEYLYAVGWPQSSGDFYLDQYKDALALEQARINFSLWFNSEYEYYESKINQQIFNLENKKDQGNFLSYNVGYRTFSNLPGLVDTFLAVPKFGDGFYELDGKKYINISLGYMPRRYAPVAGASGSSIRNQNNELVSIYYATNSFGRVGLSSAFRSEGFNYQGLYGQYNLPQYDLIYGGGKDQTKSYKDELKKLYGDAFKTNLFANGISKENPDFKFSNILTY</sequence>
<evidence type="ECO:0000256" key="2">
    <source>
        <dbReference type="SAM" id="SignalP"/>
    </source>
</evidence>
<evidence type="ECO:0000313" key="5">
    <source>
        <dbReference type="Proteomes" id="UP000249646"/>
    </source>
</evidence>
<keyword evidence="5" id="KW-1185">Reference proteome</keyword>
<comment type="caution">
    <text evidence="4">The sequence shown here is derived from an EMBL/GenBank/DDBJ whole genome shotgun (WGS) entry which is preliminary data.</text>
</comment>